<dbReference type="EMBL" id="ML002346">
    <property type="protein sequence ID" value="RKP38623.1"/>
    <property type="molecule type" value="Genomic_DNA"/>
</dbReference>
<gene>
    <name evidence="3" type="ORF">BJ085DRAFT_29333</name>
</gene>
<name>A0A4P9ZY65_9FUNG</name>
<feature type="region of interest" description="Disordered" evidence="1">
    <location>
        <begin position="106"/>
        <end position="197"/>
    </location>
</feature>
<protein>
    <submittedName>
        <fullName evidence="3">Uncharacterized protein</fullName>
    </submittedName>
</protein>
<feature type="region of interest" description="Disordered" evidence="1">
    <location>
        <begin position="21"/>
        <end position="63"/>
    </location>
</feature>
<accession>A0A4P9ZY65</accession>
<evidence type="ECO:0000256" key="2">
    <source>
        <dbReference type="SAM" id="SignalP"/>
    </source>
</evidence>
<evidence type="ECO:0000313" key="4">
    <source>
        <dbReference type="Proteomes" id="UP000268162"/>
    </source>
</evidence>
<proteinExistence type="predicted"/>
<reference evidence="4" key="1">
    <citation type="journal article" date="2018" name="Nat. Microbiol.">
        <title>Leveraging single-cell genomics to expand the fungal tree of life.</title>
        <authorList>
            <person name="Ahrendt S.R."/>
            <person name="Quandt C.A."/>
            <person name="Ciobanu D."/>
            <person name="Clum A."/>
            <person name="Salamov A."/>
            <person name="Andreopoulos B."/>
            <person name="Cheng J.F."/>
            <person name="Woyke T."/>
            <person name="Pelin A."/>
            <person name="Henrissat B."/>
            <person name="Reynolds N.K."/>
            <person name="Benny G.L."/>
            <person name="Smith M.E."/>
            <person name="James T.Y."/>
            <person name="Grigoriev I.V."/>
        </authorList>
    </citation>
    <scope>NUCLEOTIDE SEQUENCE [LARGE SCALE GENOMIC DNA]</scope>
    <source>
        <strain evidence="4">RSA 468</strain>
    </source>
</reference>
<keyword evidence="4" id="KW-1185">Reference proteome</keyword>
<evidence type="ECO:0000313" key="3">
    <source>
        <dbReference type="EMBL" id="RKP38623.1"/>
    </source>
</evidence>
<dbReference type="AlphaFoldDB" id="A0A4P9ZY65"/>
<feature type="signal peptide" evidence="2">
    <location>
        <begin position="1"/>
        <end position="18"/>
    </location>
</feature>
<evidence type="ECO:0000256" key="1">
    <source>
        <dbReference type="SAM" id="MobiDB-lite"/>
    </source>
</evidence>
<keyword evidence="2" id="KW-0732">Signal</keyword>
<feature type="compositionally biased region" description="Low complexity" evidence="1">
    <location>
        <begin position="136"/>
        <end position="151"/>
    </location>
</feature>
<sequence length="229" mass="25245">MRLATLLVFITGLGMSYSARSKGYSTKSKTPHKVYDRPDNPPPGHGYSEGDSTSHIVQQKDPPSNYLDSEIFYDDGQWDWLLKDTHIPPGPSTVWYPPVTIQKPGVNTNPQPPYHYLQPIPNELSPQFGVPSMTNSPSFGSQFGPSSSKSPMTKPQTPVAKNQRKKLKSSEPENPNPRTHPPVDNSQQQAHPPHLAANVDISQPIMPEIPSRIHTALVSLFKLHGASAD</sequence>
<feature type="chain" id="PRO_5020666650" evidence="2">
    <location>
        <begin position="19"/>
        <end position="229"/>
    </location>
</feature>
<organism evidence="3 4">
    <name type="scientific">Dimargaris cristalligena</name>
    <dbReference type="NCBI Taxonomy" id="215637"/>
    <lineage>
        <taxon>Eukaryota</taxon>
        <taxon>Fungi</taxon>
        <taxon>Fungi incertae sedis</taxon>
        <taxon>Zoopagomycota</taxon>
        <taxon>Kickxellomycotina</taxon>
        <taxon>Dimargaritomycetes</taxon>
        <taxon>Dimargaritales</taxon>
        <taxon>Dimargaritaceae</taxon>
        <taxon>Dimargaris</taxon>
    </lineage>
</organism>
<dbReference type="Proteomes" id="UP000268162">
    <property type="component" value="Unassembled WGS sequence"/>
</dbReference>